<dbReference type="RefSeq" id="WP_014112069.1">
    <property type="nucleotide sequence ID" value="NC_016043.1"/>
</dbReference>
<keyword evidence="2" id="KW-0472">Membrane</keyword>
<gene>
    <name evidence="3" type="ordered locus">TASI_1437</name>
</gene>
<feature type="transmembrane region" description="Helical" evidence="2">
    <location>
        <begin position="51"/>
        <end position="68"/>
    </location>
</feature>
<evidence type="ECO:0000256" key="2">
    <source>
        <dbReference type="SAM" id="Phobius"/>
    </source>
</evidence>
<reference key="1">
    <citation type="submission" date="2011-09" db="EMBL/GenBank/DDBJ databases">
        <title>Genomic characterization of the Taylorella genus.</title>
        <authorList>
            <person name="Hebert L."/>
            <person name="Moumen B."/>
            <person name="Pons N."/>
            <person name="Duquesne F."/>
            <person name="Breuil M.-F."/>
            <person name="Goux D."/>
            <person name="Batto J.-M."/>
            <person name="Renault P."/>
            <person name="Laugier C."/>
            <person name="Petry S."/>
        </authorList>
    </citation>
    <scope>NUCLEOTIDE SEQUENCE</scope>
    <source>
        <strain>MCE3</strain>
    </source>
</reference>
<dbReference type="KEGG" id="tas:TASI_1437"/>
<evidence type="ECO:0000313" key="4">
    <source>
        <dbReference type="Proteomes" id="UP000009284"/>
    </source>
</evidence>
<name>G4QAE4_TAYAM</name>
<keyword evidence="2" id="KW-0812">Transmembrane</keyword>
<feature type="transmembrane region" description="Helical" evidence="2">
    <location>
        <begin position="23"/>
        <end position="45"/>
    </location>
</feature>
<sequence length="183" mass="20407">MKYYLMAWNKFFQFTGRSRRSEYFWFVVINLVIIIGIALISVVFGPAAYEVGLGLLGLYSILILFPSLSLMARRFHDMNLSAWFILPFLLISAFIQAQVNSGLEPGTLTRAAAIVQLLIQITLCFFAGTPGPNKYGPDPKGITAPMPQTKQKQREETVEVALPEGKEPTPTKIPDDPFKGYDG</sequence>
<evidence type="ECO:0008006" key="5">
    <source>
        <dbReference type="Google" id="ProtNLM"/>
    </source>
</evidence>
<evidence type="ECO:0000313" key="3">
    <source>
        <dbReference type="EMBL" id="AEP37175.1"/>
    </source>
</evidence>
<dbReference type="InterPro" id="IPR008523">
    <property type="entry name" value="DUF805"/>
</dbReference>
<feature type="transmembrane region" description="Helical" evidence="2">
    <location>
        <begin position="80"/>
        <end position="99"/>
    </location>
</feature>
<dbReference type="PANTHER" id="PTHR34980">
    <property type="entry name" value="INNER MEMBRANE PROTEIN-RELATED-RELATED"/>
    <property type="match status" value="1"/>
</dbReference>
<feature type="transmembrane region" description="Helical" evidence="2">
    <location>
        <begin position="111"/>
        <end position="128"/>
    </location>
</feature>
<dbReference type="OrthoDB" id="9812349at2"/>
<dbReference type="PANTHER" id="PTHR34980:SF2">
    <property type="entry name" value="INNER MEMBRANE PROTEIN YHAH-RELATED"/>
    <property type="match status" value="1"/>
</dbReference>
<dbReference type="GO" id="GO:0005886">
    <property type="term" value="C:plasma membrane"/>
    <property type="evidence" value="ECO:0007669"/>
    <property type="project" value="TreeGrafter"/>
</dbReference>
<evidence type="ECO:0000256" key="1">
    <source>
        <dbReference type="SAM" id="MobiDB-lite"/>
    </source>
</evidence>
<keyword evidence="4" id="KW-1185">Reference proteome</keyword>
<dbReference type="HOGENOM" id="CLU_093674_4_1_4"/>
<dbReference type="AlphaFoldDB" id="G4QAE4"/>
<organism evidence="3 4">
    <name type="scientific">Taylorella asinigenitalis (strain MCE3)</name>
    <dbReference type="NCBI Taxonomy" id="1008459"/>
    <lineage>
        <taxon>Bacteria</taxon>
        <taxon>Pseudomonadati</taxon>
        <taxon>Pseudomonadota</taxon>
        <taxon>Betaproteobacteria</taxon>
        <taxon>Burkholderiales</taxon>
        <taxon>Alcaligenaceae</taxon>
        <taxon>Taylorella</taxon>
    </lineage>
</organism>
<feature type="region of interest" description="Disordered" evidence="1">
    <location>
        <begin position="135"/>
        <end position="183"/>
    </location>
</feature>
<protein>
    <recommendedName>
        <fullName evidence="5">Integral membrane protein</fullName>
    </recommendedName>
</protein>
<dbReference type="Proteomes" id="UP000009284">
    <property type="component" value="Chromosome"/>
</dbReference>
<proteinExistence type="predicted"/>
<dbReference type="EMBL" id="CP003059">
    <property type="protein sequence ID" value="AEP37175.1"/>
    <property type="molecule type" value="Genomic_DNA"/>
</dbReference>
<feature type="compositionally biased region" description="Basic and acidic residues" evidence="1">
    <location>
        <begin position="164"/>
        <end position="183"/>
    </location>
</feature>
<accession>G4QAE4</accession>
<keyword evidence="2" id="KW-1133">Transmembrane helix</keyword>
<dbReference type="eggNOG" id="COG3152">
    <property type="taxonomic scope" value="Bacteria"/>
</dbReference>
<reference evidence="3 4" key="2">
    <citation type="journal article" date="2012" name="PLoS ONE">
        <title>Genomic characterization of the taylorella genus.</title>
        <authorList>
            <person name="Hebert L."/>
            <person name="Moumen B."/>
            <person name="Pons N."/>
            <person name="Duquesne F."/>
            <person name="Breuil M.F."/>
            <person name="Goux D."/>
            <person name="Batto J.M."/>
            <person name="Laugier C."/>
            <person name="Renault P."/>
            <person name="Petry S."/>
        </authorList>
    </citation>
    <scope>NUCLEOTIDE SEQUENCE [LARGE SCALE GENOMIC DNA]</scope>
    <source>
        <strain evidence="3 4">MCE3</strain>
    </source>
</reference>
<dbReference type="Pfam" id="PF05656">
    <property type="entry name" value="DUF805"/>
    <property type="match status" value="1"/>
</dbReference>